<proteinExistence type="predicted"/>
<name>A0A6C0LKM9_9ZZZZ</name>
<accession>A0A6C0LKM9</accession>
<dbReference type="AlphaFoldDB" id="A0A6C0LKM9"/>
<protein>
    <submittedName>
        <fullName evidence="1">Uncharacterized protein</fullName>
    </submittedName>
</protein>
<dbReference type="EMBL" id="MN740521">
    <property type="protein sequence ID" value="QHU30910.1"/>
    <property type="molecule type" value="Genomic_DNA"/>
</dbReference>
<reference evidence="1" key="1">
    <citation type="journal article" date="2020" name="Nature">
        <title>Giant virus diversity and host interactions through global metagenomics.</title>
        <authorList>
            <person name="Schulz F."/>
            <person name="Roux S."/>
            <person name="Paez-Espino D."/>
            <person name="Jungbluth S."/>
            <person name="Walsh D.A."/>
            <person name="Denef V.J."/>
            <person name="McMahon K.D."/>
            <person name="Konstantinidis K.T."/>
            <person name="Eloe-Fadrosh E.A."/>
            <person name="Kyrpides N.C."/>
            <person name="Woyke T."/>
        </authorList>
    </citation>
    <scope>NUCLEOTIDE SEQUENCE</scope>
    <source>
        <strain evidence="1">GVMAG-M-3300027892-73</strain>
    </source>
</reference>
<sequence length="86" mass="9291">MLCYIITMVYMSGSKSARNAASICNRTNVCGGPKKAGLAPSSGYWFMQNNPTLKGSVLTMPLFCVPNRTIQTQKYGYRATIGGNMG</sequence>
<evidence type="ECO:0000313" key="1">
    <source>
        <dbReference type="EMBL" id="QHU30910.1"/>
    </source>
</evidence>
<organism evidence="1">
    <name type="scientific">viral metagenome</name>
    <dbReference type="NCBI Taxonomy" id="1070528"/>
    <lineage>
        <taxon>unclassified sequences</taxon>
        <taxon>metagenomes</taxon>
        <taxon>organismal metagenomes</taxon>
    </lineage>
</organism>